<dbReference type="SUPFAM" id="SSF53756">
    <property type="entry name" value="UDP-Glycosyltransferase/glycogen phosphorylase"/>
    <property type="match status" value="1"/>
</dbReference>
<organism evidence="1 2">
    <name type="scientific">Pricia mediterranea</name>
    <dbReference type="NCBI Taxonomy" id="3076079"/>
    <lineage>
        <taxon>Bacteria</taxon>
        <taxon>Pseudomonadati</taxon>
        <taxon>Bacteroidota</taxon>
        <taxon>Flavobacteriia</taxon>
        <taxon>Flavobacteriales</taxon>
        <taxon>Flavobacteriaceae</taxon>
        <taxon>Pricia</taxon>
    </lineage>
</organism>
<accession>A0ABU3L9N4</accession>
<dbReference type="Gene3D" id="3.40.50.2000">
    <property type="entry name" value="Glycogen Phosphorylase B"/>
    <property type="match status" value="2"/>
</dbReference>
<name>A0ABU3L9N4_9FLAO</name>
<reference evidence="1 2" key="1">
    <citation type="submission" date="2023-09" db="EMBL/GenBank/DDBJ databases">
        <title>Novel taxa isolated from Blanes Bay.</title>
        <authorList>
            <person name="Rey-Velasco X."/>
            <person name="Lucena T."/>
        </authorList>
    </citation>
    <scope>NUCLEOTIDE SEQUENCE [LARGE SCALE GENOMIC DNA]</scope>
    <source>
        <strain evidence="1 2">S334</strain>
    </source>
</reference>
<sequence>MRTAIVELRTSHEECIFSQLRFLKDAGHRVTLILHPALAPQIKDYQNLADDLVYIDFDKADFFTKLQRQWQLFGILRKFDLLVFNTAHSYSVLRNLSQLLRFVSTRCVGILHDTKKLNSSSTQRLISKKVKKYFVLNDALLPTDPSADPIEVQSFYPIFFPKYEPVPTYKQNEIWIGIPGRIDYGRRAYDFLIDVLATIPNLKRVKFLILGKVDATDPAGKRLYDSLKDLGRSERFKMFHSFIPNEEYHAYLAACDYIMPLLTHKEEYLEHKISGTFNLAFAHKKPLLCHTFFQDIPDLKENSLFFDTETFPKLISDIDTKNTASPASYADPKWSYRFQQKRYIDFINE</sequence>
<proteinExistence type="predicted"/>
<dbReference type="EMBL" id="JAVTTP010000001">
    <property type="protein sequence ID" value="MDT7829797.1"/>
    <property type="molecule type" value="Genomic_DNA"/>
</dbReference>
<gene>
    <name evidence="1" type="ORF">RQM65_14070</name>
</gene>
<dbReference type="RefSeq" id="WP_314015987.1">
    <property type="nucleotide sequence ID" value="NZ_JAVTTP010000001.1"/>
</dbReference>
<keyword evidence="2" id="KW-1185">Reference proteome</keyword>
<evidence type="ECO:0000313" key="2">
    <source>
        <dbReference type="Proteomes" id="UP001250656"/>
    </source>
</evidence>
<evidence type="ECO:0000313" key="1">
    <source>
        <dbReference type="EMBL" id="MDT7829797.1"/>
    </source>
</evidence>
<evidence type="ECO:0008006" key="3">
    <source>
        <dbReference type="Google" id="ProtNLM"/>
    </source>
</evidence>
<protein>
    <recommendedName>
        <fullName evidence="3">Glycosyltransferase</fullName>
    </recommendedName>
</protein>
<comment type="caution">
    <text evidence="1">The sequence shown here is derived from an EMBL/GenBank/DDBJ whole genome shotgun (WGS) entry which is preliminary data.</text>
</comment>
<dbReference type="Proteomes" id="UP001250656">
    <property type="component" value="Unassembled WGS sequence"/>
</dbReference>